<organism evidence="3 4">
    <name type="scientific">Streptosporangium fragile</name>
    <dbReference type="NCBI Taxonomy" id="46186"/>
    <lineage>
        <taxon>Bacteria</taxon>
        <taxon>Bacillati</taxon>
        <taxon>Actinomycetota</taxon>
        <taxon>Actinomycetes</taxon>
        <taxon>Streptosporangiales</taxon>
        <taxon>Streptosporangiaceae</taxon>
        <taxon>Streptosporangium</taxon>
    </lineage>
</organism>
<dbReference type="EMBL" id="BAAAVI010000028">
    <property type="protein sequence ID" value="GAA2879178.1"/>
    <property type="molecule type" value="Genomic_DNA"/>
</dbReference>
<dbReference type="InterPro" id="IPR029058">
    <property type="entry name" value="AB_hydrolase_fold"/>
</dbReference>
<name>A0ABN3VZA8_9ACTN</name>
<keyword evidence="4" id="KW-1185">Reference proteome</keyword>
<evidence type="ECO:0000313" key="4">
    <source>
        <dbReference type="Proteomes" id="UP001500831"/>
    </source>
</evidence>
<gene>
    <name evidence="3" type="ORF">GCM10010517_41430</name>
</gene>
<evidence type="ECO:0000256" key="1">
    <source>
        <dbReference type="SAM" id="MobiDB-lite"/>
    </source>
</evidence>
<protein>
    <recommendedName>
        <fullName evidence="2">DUF1023 domain-containing protein</fullName>
    </recommendedName>
</protein>
<feature type="domain" description="DUF1023" evidence="2">
    <location>
        <begin position="368"/>
        <end position="547"/>
    </location>
</feature>
<dbReference type="RefSeq" id="WP_344973896.1">
    <property type="nucleotide sequence ID" value="NZ_BAAAVI010000028.1"/>
</dbReference>
<feature type="region of interest" description="Disordered" evidence="1">
    <location>
        <begin position="589"/>
        <end position="614"/>
    </location>
</feature>
<comment type="caution">
    <text evidence="3">The sequence shown here is derived from an EMBL/GenBank/DDBJ whole genome shotgun (WGS) entry which is preliminary data.</text>
</comment>
<evidence type="ECO:0000313" key="3">
    <source>
        <dbReference type="EMBL" id="GAA2879178.1"/>
    </source>
</evidence>
<dbReference type="Pfam" id="PF06259">
    <property type="entry name" value="Abhydrolase_8"/>
    <property type="match status" value="1"/>
</dbReference>
<dbReference type="SUPFAM" id="SSF53474">
    <property type="entry name" value="alpha/beta-Hydrolases"/>
    <property type="match status" value="1"/>
</dbReference>
<sequence length="614" mass="63757">MTTPGTDSTAAPLLAAYRKVAELAGTHAPALDTAARTMATSAWVGGGAPRFGDELMERRKRMQTAFEQALTEIADLIARRGESPPRPPRLTSSIAVATATRGAFAGMDVEAMERLVAELDRAGHSLPEAGSQLNAECATVCVAATAGRTVGEAGTWAAAQAGDLRKRMELIKQSGPDPFAGGAGGTGATGGVGADLAAAGLVGYGLFGGFAPDGNGAGALLAQAQAGDTKALGKVLALQREGKDAGLAARVSAWWRMLDPAARQGLIDKAPGAVGSLNGLPSATRDSANRAFLTLEEKRLRDAKADLIKKRDDYLRLPGLFGRPGGVPGMDAELAKYSTMLARVEAVKAALAEGGRNGRPPALLLAFDATGQGRAVVSYGDPDTAHHVTAYVPGFTTKIEGDGVDFERARFTWDRAAGLDPGKRTASIAWLGYDAPQVNQIPVPGRSVAFDGAAENGAKELVSFVDGLRASHQPDAPANLTMVGHSYGSLTTAKAAVQRPFGKLADDLVFVGSPGLGVEHARDLGVDPSHVWVGAAPDDQVANLGRFGEDPYAPGFGAKHFQAKSGGHSSYWDERSESLRNIGRIVAGKSEQVKPPPEPDLALLHHLQQPVPSE</sequence>
<dbReference type="Gene3D" id="3.40.50.1820">
    <property type="entry name" value="alpha/beta hydrolase"/>
    <property type="match status" value="1"/>
</dbReference>
<dbReference type="InterPro" id="IPR010427">
    <property type="entry name" value="DUF1023"/>
</dbReference>
<reference evidence="3 4" key="1">
    <citation type="journal article" date="2019" name="Int. J. Syst. Evol. Microbiol.">
        <title>The Global Catalogue of Microorganisms (GCM) 10K type strain sequencing project: providing services to taxonomists for standard genome sequencing and annotation.</title>
        <authorList>
            <consortium name="The Broad Institute Genomics Platform"/>
            <consortium name="The Broad Institute Genome Sequencing Center for Infectious Disease"/>
            <person name="Wu L."/>
            <person name="Ma J."/>
        </authorList>
    </citation>
    <scope>NUCLEOTIDE SEQUENCE [LARGE SCALE GENOMIC DNA]</scope>
    <source>
        <strain evidence="3 4">JCM 6242</strain>
    </source>
</reference>
<accession>A0ABN3VZA8</accession>
<dbReference type="Proteomes" id="UP001500831">
    <property type="component" value="Unassembled WGS sequence"/>
</dbReference>
<proteinExistence type="predicted"/>
<evidence type="ECO:0000259" key="2">
    <source>
        <dbReference type="Pfam" id="PF06259"/>
    </source>
</evidence>